<dbReference type="InterPro" id="IPR006162">
    <property type="entry name" value="Ppantetheine_attach_site"/>
</dbReference>
<dbReference type="SUPFAM" id="SSF47336">
    <property type="entry name" value="ACP-like"/>
    <property type="match status" value="1"/>
</dbReference>
<name>A0ABN9T418_9DINO</name>
<gene>
    <name evidence="5" type="ORF">PCOR1329_LOCUS35355</name>
</gene>
<evidence type="ECO:0000256" key="3">
    <source>
        <dbReference type="ARBA" id="ARBA00022553"/>
    </source>
</evidence>
<evidence type="ECO:0000256" key="1">
    <source>
        <dbReference type="ARBA" id="ARBA00007169"/>
    </source>
</evidence>
<dbReference type="Gene3D" id="1.10.1200.10">
    <property type="entry name" value="ACP-like"/>
    <property type="match status" value="1"/>
</dbReference>
<sequence>MAPMACKAGWVAPAYVPLPSPPKLRLFCLPWAGGSSSIYSEWPALLEHAEVEVVPIELPGRSARVDEEPYADLTALAADLAAWLVQEPRLLDAPFAVFGHSFGGLCAYELCAALAASGRTPALLLVSAAPAPQFAGLGTWPVASVSGLSDEGLAAYLAGKGNALPAELREDPELAAPFLRAIRADYAALEAYREGEARALPCPVQVFGGHGDIEAERLEAWRQRSARGGGDVRMHDGGHFYIQSPAQRGCVVGHIAEAWDRIGEPEEDTLRTLQELARSALRLPASAQVENLAEAGADSLECVGLAAEIRVRFGVGLAPDEVIRRPLARHLARYIDICLLTAGARGPPELVAGSAGDAEWHPVSYQQEQMIVMYEVSKSAYNMPTTLHWRGPLDVQVLRKALHTLVAGHGTLRTIVRMGGGGEMQQRVLDASEADQCFELCELHAATAEHATKVIEAESTRVFDLEKGPMFRATVIDSLESV</sequence>
<proteinExistence type="inferred from homology"/>
<keyword evidence="6" id="KW-1185">Reference proteome</keyword>
<evidence type="ECO:0000259" key="4">
    <source>
        <dbReference type="PROSITE" id="PS50075"/>
    </source>
</evidence>
<dbReference type="Proteomes" id="UP001189429">
    <property type="component" value="Unassembled WGS sequence"/>
</dbReference>
<dbReference type="InterPro" id="IPR009081">
    <property type="entry name" value="PP-bd_ACP"/>
</dbReference>
<dbReference type="EMBL" id="CAUYUJ010014319">
    <property type="protein sequence ID" value="CAK0839746.1"/>
    <property type="molecule type" value="Genomic_DNA"/>
</dbReference>
<comment type="similarity">
    <text evidence="1">Belongs to the thioesterase family.</text>
</comment>
<dbReference type="InterPro" id="IPR023213">
    <property type="entry name" value="CAT-like_dom_sf"/>
</dbReference>
<comment type="caution">
    <text evidence="5">The sequence shown here is derived from an EMBL/GenBank/DDBJ whole genome shotgun (WGS) entry which is preliminary data.</text>
</comment>
<dbReference type="Pfam" id="PF00550">
    <property type="entry name" value="PP-binding"/>
    <property type="match status" value="1"/>
</dbReference>
<dbReference type="PROSITE" id="PS00012">
    <property type="entry name" value="PHOSPHOPANTETHEINE"/>
    <property type="match status" value="1"/>
</dbReference>
<dbReference type="InterPro" id="IPR036736">
    <property type="entry name" value="ACP-like_sf"/>
</dbReference>
<organism evidence="5 6">
    <name type="scientific">Prorocentrum cordatum</name>
    <dbReference type="NCBI Taxonomy" id="2364126"/>
    <lineage>
        <taxon>Eukaryota</taxon>
        <taxon>Sar</taxon>
        <taxon>Alveolata</taxon>
        <taxon>Dinophyceae</taxon>
        <taxon>Prorocentrales</taxon>
        <taxon>Prorocentraceae</taxon>
        <taxon>Prorocentrum</taxon>
    </lineage>
</organism>
<evidence type="ECO:0000256" key="2">
    <source>
        <dbReference type="ARBA" id="ARBA00022450"/>
    </source>
</evidence>
<evidence type="ECO:0000313" key="5">
    <source>
        <dbReference type="EMBL" id="CAK0839746.1"/>
    </source>
</evidence>
<dbReference type="SUPFAM" id="SSF52777">
    <property type="entry name" value="CoA-dependent acyltransferases"/>
    <property type="match status" value="1"/>
</dbReference>
<feature type="domain" description="Carrier" evidence="4">
    <location>
        <begin position="264"/>
        <end position="339"/>
    </location>
</feature>
<dbReference type="InterPro" id="IPR001031">
    <property type="entry name" value="Thioesterase"/>
</dbReference>
<dbReference type="SUPFAM" id="SSF53474">
    <property type="entry name" value="alpha/beta-Hydrolases"/>
    <property type="match status" value="1"/>
</dbReference>
<dbReference type="PROSITE" id="PS50075">
    <property type="entry name" value="CARRIER"/>
    <property type="match status" value="1"/>
</dbReference>
<accession>A0ABN9T418</accession>
<dbReference type="Gene3D" id="3.40.50.1820">
    <property type="entry name" value="alpha/beta hydrolase"/>
    <property type="match status" value="1"/>
</dbReference>
<dbReference type="PANTHER" id="PTHR11487">
    <property type="entry name" value="THIOESTERASE"/>
    <property type="match status" value="1"/>
</dbReference>
<dbReference type="Gene3D" id="3.30.559.10">
    <property type="entry name" value="Chloramphenicol acetyltransferase-like domain"/>
    <property type="match status" value="1"/>
</dbReference>
<dbReference type="PANTHER" id="PTHR11487:SF0">
    <property type="entry name" value="S-ACYL FATTY ACID SYNTHASE THIOESTERASE, MEDIUM CHAIN"/>
    <property type="match status" value="1"/>
</dbReference>
<dbReference type="Pfam" id="PF00975">
    <property type="entry name" value="Thioesterase"/>
    <property type="match status" value="1"/>
</dbReference>
<dbReference type="InterPro" id="IPR012223">
    <property type="entry name" value="TEII"/>
</dbReference>
<evidence type="ECO:0000313" key="6">
    <source>
        <dbReference type="Proteomes" id="UP001189429"/>
    </source>
</evidence>
<dbReference type="InterPro" id="IPR001242">
    <property type="entry name" value="Condensation_dom"/>
</dbReference>
<protein>
    <recommendedName>
        <fullName evidence="4">Carrier domain-containing protein</fullName>
    </recommendedName>
</protein>
<dbReference type="Pfam" id="PF00668">
    <property type="entry name" value="Condensation"/>
    <property type="match status" value="1"/>
</dbReference>
<reference evidence="5" key="1">
    <citation type="submission" date="2023-10" db="EMBL/GenBank/DDBJ databases">
        <authorList>
            <person name="Chen Y."/>
            <person name="Shah S."/>
            <person name="Dougan E. K."/>
            <person name="Thang M."/>
            <person name="Chan C."/>
        </authorList>
    </citation>
    <scope>NUCLEOTIDE SEQUENCE [LARGE SCALE GENOMIC DNA]</scope>
</reference>
<dbReference type="InterPro" id="IPR029058">
    <property type="entry name" value="AB_hydrolase_fold"/>
</dbReference>
<keyword evidence="3" id="KW-0597">Phosphoprotein</keyword>
<keyword evidence="2" id="KW-0596">Phosphopantetheine</keyword>